<keyword evidence="1 2" id="KW-0694">RNA-binding</keyword>
<dbReference type="AlphaFoldDB" id="A0AAD5DE76"/>
<feature type="non-terminal residue" evidence="5">
    <location>
        <position position="302"/>
    </location>
</feature>
<dbReference type="SMART" id="SM00360">
    <property type="entry name" value="RRM"/>
    <property type="match status" value="1"/>
</dbReference>
<evidence type="ECO:0000313" key="5">
    <source>
        <dbReference type="EMBL" id="KAI7757777.1"/>
    </source>
</evidence>
<dbReference type="InterPro" id="IPR000504">
    <property type="entry name" value="RRM_dom"/>
</dbReference>
<dbReference type="Pfam" id="PF00076">
    <property type="entry name" value="RRM_1"/>
    <property type="match status" value="1"/>
</dbReference>
<dbReference type="PROSITE" id="PS50102">
    <property type="entry name" value="RRM"/>
    <property type="match status" value="1"/>
</dbReference>
<reference evidence="5" key="1">
    <citation type="submission" date="2022-06" db="EMBL/GenBank/DDBJ databases">
        <title>Uncovering the hologenomic basis of an extraordinary plant invasion.</title>
        <authorList>
            <person name="Bieker V.C."/>
            <person name="Martin M.D."/>
            <person name="Gilbert T."/>
            <person name="Hodgins K."/>
            <person name="Battlay P."/>
            <person name="Petersen B."/>
            <person name="Wilson J."/>
        </authorList>
    </citation>
    <scope>NUCLEOTIDE SEQUENCE</scope>
    <source>
        <strain evidence="5">AA19_3_7</strain>
        <tissue evidence="5">Leaf</tissue>
    </source>
</reference>
<organism evidence="5 6">
    <name type="scientific">Ambrosia artemisiifolia</name>
    <name type="common">Common ragweed</name>
    <dbReference type="NCBI Taxonomy" id="4212"/>
    <lineage>
        <taxon>Eukaryota</taxon>
        <taxon>Viridiplantae</taxon>
        <taxon>Streptophyta</taxon>
        <taxon>Embryophyta</taxon>
        <taxon>Tracheophyta</taxon>
        <taxon>Spermatophyta</taxon>
        <taxon>Magnoliopsida</taxon>
        <taxon>eudicotyledons</taxon>
        <taxon>Gunneridae</taxon>
        <taxon>Pentapetalae</taxon>
        <taxon>asterids</taxon>
        <taxon>campanulids</taxon>
        <taxon>Asterales</taxon>
        <taxon>Asteraceae</taxon>
        <taxon>Asteroideae</taxon>
        <taxon>Heliantheae alliance</taxon>
        <taxon>Heliantheae</taxon>
        <taxon>Ambrosia</taxon>
    </lineage>
</organism>
<evidence type="ECO:0000256" key="2">
    <source>
        <dbReference type="PROSITE-ProRule" id="PRU00176"/>
    </source>
</evidence>
<sequence>TVARVIRPARTAPELTKRRTGSFVEMMVSVKTESDGVFSECFGMIYGRFGLLIVAVEVEAGCHVEARRPFECYSSSPSMSKQVVDACRLLRPKATTDLAFGVSSSAGLSDSVDDDGGGEVIRVTEEARTPATGCAVVRDPNCNDPERMSFLVPGTDYSRNDSTILQWPCLDFVGGLDPSVSDEALRQVFGQFGEIVHVKIPAGKRCGFVQFADRASFINHSILNGTKLGGQSVRLSWGRSPSSKQGQPDQAQYDGGGGGGPYYGYAQGYEAYGYAPPPQDPNAYYGVYAGAGGYGGYQQPQQ</sequence>
<gene>
    <name evidence="5" type="ORF">M8C21_027946</name>
</gene>
<proteinExistence type="predicted"/>
<evidence type="ECO:0000313" key="6">
    <source>
        <dbReference type="Proteomes" id="UP001206925"/>
    </source>
</evidence>
<dbReference type="SUPFAM" id="SSF54928">
    <property type="entry name" value="RNA-binding domain, RBD"/>
    <property type="match status" value="1"/>
</dbReference>
<dbReference type="PANTHER" id="PTHR48027">
    <property type="entry name" value="HETEROGENEOUS NUCLEAR RIBONUCLEOPROTEIN 87F-RELATED"/>
    <property type="match status" value="1"/>
</dbReference>
<evidence type="ECO:0000259" key="4">
    <source>
        <dbReference type="PROSITE" id="PS50102"/>
    </source>
</evidence>
<dbReference type="Proteomes" id="UP001206925">
    <property type="component" value="Unassembled WGS sequence"/>
</dbReference>
<dbReference type="InterPro" id="IPR052462">
    <property type="entry name" value="SLIRP/GR-RBP-like"/>
</dbReference>
<evidence type="ECO:0000256" key="1">
    <source>
        <dbReference type="ARBA" id="ARBA00022884"/>
    </source>
</evidence>
<dbReference type="InterPro" id="IPR012677">
    <property type="entry name" value="Nucleotide-bd_a/b_plait_sf"/>
</dbReference>
<protein>
    <recommendedName>
        <fullName evidence="4">RRM domain-containing protein</fullName>
    </recommendedName>
</protein>
<dbReference type="Gene3D" id="3.30.70.330">
    <property type="match status" value="1"/>
</dbReference>
<dbReference type="GO" id="GO:0003723">
    <property type="term" value="F:RNA binding"/>
    <property type="evidence" value="ECO:0007669"/>
    <property type="project" value="UniProtKB-UniRule"/>
</dbReference>
<dbReference type="EMBL" id="JAMZMK010000061">
    <property type="protein sequence ID" value="KAI7757777.1"/>
    <property type="molecule type" value="Genomic_DNA"/>
</dbReference>
<comment type="caution">
    <text evidence="5">The sequence shown here is derived from an EMBL/GenBank/DDBJ whole genome shotgun (WGS) entry which is preliminary data.</text>
</comment>
<feature type="region of interest" description="Disordered" evidence="3">
    <location>
        <begin position="234"/>
        <end position="258"/>
    </location>
</feature>
<accession>A0AAD5DE76</accession>
<keyword evidence="6" id="KW-1185">Reference proteome</keyword>
<feature type="domain" description="RRM" evidence="4">
    <location>
        <begin position="172"/>
        <end position="240"/>
    </location>
</feature>
<dbReference type="InterPro" id="IPR035979">
    <property type="entry name" value="RBD_domain_sf"/>
</dbReference>
<evidence type="ECO:0000256" key="3">
    <source>
        <dbReference type="SAM" id="MobiDB-lite"/>
    </source>
</evidence>
<name>A0AAD5DE76_AMBAR</name>